<organism evidence="5 6">
    <name type="scientific">Chelativorans petroleitrophicus</name>
    <dbReference type="NCBI Taxonomy" id="2975484"/>
    <lineage>
        <taxon>Bacteria</taxon>
        <taxon>Pseudomonadati</taxon>
        <taxon>Pseudomonadota</taxon>
        <taxon>Alphaproteobacteria</taxon>
        <taxon>Hyphomicrobiales</taxon>
        <taxon>Phyllobacteriaceae</taxon>
        <taxon>Chelativorans</taxon>
    </lineage>
</organism>
<dbReference type="PROSITE" id="PS00908">
    <property type="entry name" value="MR_MLE_1"/>
    <property type="match status" value="1"/>
</dbReference>
<feature type="domain" description="Mandelate racemase/muconate lactonizing enzyme C-terminal" evidence="4">
    <location>
        <begin position="161"/>
        <end position="261"/>
    </location>
</feature>
<dbReference type="InterPro" id="IPR046945">
    <property type="entry name" value="RHMD-like"/>
</dbReference>
<dbReference type="InterPro" id="IPR013342">
    <property type="entry name" value="Mandelate_racemase_C"/>
</dbReference>
<evidence type="ECO:0000256" key="3">
    <source>
        <dbReference type="ARBA" id="ARBA00022842"/>
    </source>
</evidence>
<dbReference type="GO" id="GO:0016052">
    <property type="term" value="P:carbohydrate catabolic process"/>
    <property type="evidence" value="ECO:0007669"/>
    <property type="project" value="TreeGrafter"/>
</dbReference>
<dbReference type="Pfam" id="PF13378">
    <property type="entry name" value="MR_MLE_C"/>
    <property type="match status" value="1"/>
</dbReference>
<dbReference type="PANTHER" id="PTHR13794:SF58">
    <property type="entry name" value="MITOCHONDRIAL ENOLASE SUPERFAMILY MEMBER 1"/>
    <property type="match status" value="1"/>
</dbReference>
<dbReference type="Gene3D" id="3.30.390.10">
    <property type="entry name" value="Enolase-like, N-terminal domain"/>
    <property type="match status" value="1"/>
</dbReference>
<dbReference type="InterPro" id="IPR029065">
    <property type="entry name" value="Enolase_C-like"/>
</dbReference>
<comment type="caution">
    <text evidence="5">The sequence shown here is derived from an EMBL/GenBank/DDBJ whole genome shotgun (WGS) entry which is preliminary data.</text>
</comment>
<dbReference type="InterPro" id="IPR029017">
    <property type="entry name" value="Enolase-like_N"/>
</dbReference>
<dbReference type="SFLD" id="SFLDS00001">
    <property type="entry name" value="Enolase"/>
    <property type="match status" value="1"/>
</dbReference>
<dbReference type="SFLD" id="SFLDG00179">
    <property type="entry name" value="mandelate_racemase"/>
    <property type="match status" value="1"/>
</dbReference>
<reference evidence="5" key="1">
    <citation type="submission" date="2022-08" db="EMBL/GenBank/DDBJ databases">
        <title>Chelativorans sichuanense sp. nov., a paraffin oil-degrading bacterium isolated from a mixture of oil-based drill cuttings and paddy soil.</title>
        <authorList>
            <person name="Yu J."/>
            <person name="Liu H."/>
            <person name="Chen Q."/>
        </authorList>
    </citation>
    <scope>NUCLEOTIDE SEQUENCE</scope>
    <source>
        <strain evidence="5">SCAU 2101</strain>
    </source>
</reference>
<evidence type="ECO:0000313" key="6">
    <source>
        <dbReference type="Proteomes" id="UP001149009"/>
    </source>
</evidence>
<evidence type="ECO:0000256" key="2">
    <source>
        <dbReference type="ARBA" id="ARBA00022723"/>
    </source>
</evidence>
<dbReference type="AlphaFoldDB" id="A0A9X2XC96"/>
<dbReference type="InterPro" id="IPR018110">
    <property type="entry name" value="Mandel_Rmase/mucon_lact_enz_CS"/>
</dbReference>
<keyword evidence="2" id="KW-0479">Metal-binding</keyword>
<dbReference type="Gene3D" id="3.20.20.120">
    <property type="entry name" value="Enolase-like C-terminal domain"/>
    <property type="match status" value="1"/>
</dbReference>
<dbReference type="CDD" id="cd03316">
    <property type="entry name" value="MR_like"/>
    <property type="match status" value="1"/>
</dbReference>
<dbReference type="SUPFAM" id="SSF51604">
    <property type="entry name" value="Enolase C-terminal domain-like"/>
    <property type="match status" value="1"/>
</dbReference>
<dbReference type="RefSeq" id="WP_261516742.1">
    <property type="nucleotide sequence ID" value="NZ_JAODNV010000019.1"/>
</dbReference>
<sequence length="390" mass="42019">MRIRKVEAWWVRVPIEERRQHRSDFGRTVTFDAAIVRIETDDGIVGWGEGKNAAGSSGSYGALVHLLNHEIGPRLIGRDPADISPIWEMLYNGVRHEMAATAGHAMPELARRGLTVAAISAVDIALWDILGKSLGQPVWRLLGGRKAERLPAYASGGWADADTIADQLRGYIEAGGFKAVKMRVGAMDGTPHVSAERVRAARAALGPDTDLMVDAHGTYTVAEAKRFCRLVADCDLAWFEEPVIADDKPGMAEVRAASHIPIAAGESEATRFAFRDLAVLKAADILQPDPAFCGGITEAMRIAALASAFNLRFAPHLWAGAPCFFSGLHVCAASPASFIIEFSLGANPMIHDLIEEEVRVTDGMIAIPEKPGLGFTVREDFLRAHAIGGP</sequence>
<evidence type="ECO:0000313" key="5">
    <source>
        <dbReference type="EMBL" id="MCT8991802.1"/>
    </source>
</evidence>
<dbReference type="SMART" id="SM00922">
    <property type="entry name" value="MR_MLE"/>
    <property type="match status" value="1"/>
</dbReference>
<dbReference type="SUPFAM" id="SSF54826">
    <property type="entry name" value="Enolase N-terminal domain-like"/>
    <property type="match status" value="1"/>
</dbReference>
<dbReference type="EMBL" id="JAODNV010000019">
    <property type="protein sequence ID" value="MCT8991802.1"/>
    <property type="molecule type" value="Genomic_DNA"/>
</dbReference>
<proteinExistence type="predicted"/>
<comment type="cofactor">
    <cofactor evidence="1">
        <name>Mg(2+)</name>
        <dbReference type="ChEBI" id="CHEBI:18420"/>
    </cofactor>
</comment>
<accession>A0A9X2XC96</accession>
<evidence type="ECO:0000256" key="1">
    <source>
        <dbReference type="ARBA" id="ARBA00001946"/>
    </source>
</evidence>
<gene>
    <name evidence="5" type="ORF">NYR54_16145</name>
</gene>
<dbReference type="Proteomes" id="UP001149009">
    <property type="component" value="Unassembled WGS sequence"/>
</dbReference>
<dbReference type="GO" id="GO:0000287">
    <property type="term" value="F:magnesium ion binding"/>
    <property type="evidence" value="ECO:0007669"/>
    <property type="project" value="TreeGrafter"/>
</dbReference>
<dbReference type="InterPro" id="IPR013341">
    <property type="entry name" value="Mandelate_racemase_N_dom"/>
</dbReference>
<dbReference type="GO" id="GO:0009063">
    <property type="term" value="P:amino acid catabolic process"/>
    <property type="evidence" value="ECO:0007669"/>
    <property type="project" value="InterPro"/>
</dbReference>
<name>A0A9X2XC96_9HYPH</name>
<dbReference type="InterPro" id="IPR036849">
    <property type="entry name" value="Enolase-like_C_sf"/>
</dbReference>
<keyword evidence="3" id="KW-0460">Magnesium</keyword>
<protein>
    <submittedName>
        <fullName evidence="5">Mandelate racemase/muconate lactonizing enzyme family protein</fullName>
    </submittedName>
</protein>
<dbReference type="GO" id="GO:0016836">
    <property type="term" value="F:hydro-lyase activity"/>
    <property type="evidence" value="ECO:0007669"/>
    <property type="project" value="TreeGrafter"/>
</dbReference>
<keyword evidence="6" id="KW-1185">Reference proteome</keyword>
<dbReference type="PANTHER" id="PTHR13794">
    <property type="entry name" value="ENOLASE SUPERFAMILY, MANDELATE RACEMASE"/>
    <property type="match status" value="1"/>
</dbReference>
<evidence type="ECO:0000259" key="4">
    <source>
        <dbReference type="SMART" id="SM00922"/>
    </source>
</evidence>
<dbReference type="Pfam" id="PF02746">
    <property type="entry name" value="MR_MLE_N"/>
    <property type="match status" value="1"/>
</dbReference>